<feature type="region of interest" description="Disordered" evidence="1">
    <location>
        <begin position="512"/>
        <end position="649"/>
    </location>
</feature>
<gene>
    <name evidence="3" type="ORF">B4N89_33055</name>
</gene>
<name>A0A1T3NQ45_9ACTN</name>
<evidence type="ECO:0000256" key="1">
    <source>
        <dbReference type="SAM" id="MobiDB-lite"/>
    </source>
</evidence>
<comment type="caution">
    <text evidence="3">The sequence shown here is derived from an EMBL/GenBank/DDBJ whole genome shotgun (WGS) entry which is preliminary data.</text>
</comment>
<keyword evidence="2" id="KW-0472">Membrane</keyword>
<accession>A0A1T3NQ45</accession>
<dbReference type="RefSeq" id="WP_078980146.1">
    <property type="nucleotide sequence ID" value="NZ_MWQN01000002.1"/>
</dbReference>
<evidence type="ECO:0000313" key="4">
    <source>
        <dbReference type="Proteomes" id="UP000190037"/>
    </source>
</evidence>
<keyword evidence="2" id="KW-0812">Transmembrane</keyword>
<evidence type="ECO:0000256" key="2">
    <source>
        <dbReference type="SAM" id="Phobius"/>
    </source>
</evidence>
<keyword evidence="4" id="KW-1185">Reference proteome</keyword>
<dbReference type="AlphaFoldDB" id="A0A1T3NQ45"/>
<feature type="compositionally biased region" description="Basic and acidic residues" evidence="1">
    <location>
        <begin position="709"/>
        <end position="720"/>
    </location>
</feature>
<feature type="transmembrane region" description="Helical" evidence="2">
    <location>
        <begin position="13"/>
        <end position="32"/>
    </location>
</feature>
<feature type="compositionally biased region" description="Low complexity" evidence="1">
    <location>
        <begin position="312"/>
        <end position="325"/>
    </location>
</feature>
<feature type="compositionally biased region" description="Low complexity" evidence="1">
    <location>
        <begin position="757"/>
        <end position="774"/>
    </location>
</feature>
<feature type="region of interest" description="Disordered" evidence="1">
    <location>
        <begin position="666"/>
        <end position="774"/>
    </location>
</feature>
<proteinExistence type="predicted"/>
<evidence type="ECO:0000313" key="3">
    <source>
        <dbReference type="EMBL" id="OPC78946.1"/>
    </source>
</evidence>
<dbReference type="OrthoDB" id="4004130at2"/>
<feature type="compositionally biased region" description="Basic and acidic residues" evidence="1">
    <location>
        <begin position="846"/>
        <end position="855"/>
    </location>
</feature>
<protein>
    <recommendedName>
        <fullName evidence="5">DUF2637 domain-containing protein</fullName>
    </recommendedName>
</protein>
<keyword evidence="2" id="KW-1133">Transmembrane helix</keyword>
<feature type="transmembrane region" description="Helical" evidence="2">
    <location>
        <begin position="129"/>
        <end position="148"/>
    </location>
</feature>
<feature type="region of interest" description="Disordered" evidence="1">
    <location>
        <begin position="412"/>
        <end position="437"/>
    </location>
</feature>
<sequence>MLDLARWDWSRDWPYLAGALVVLASAVLIERARRRAVAERARVAALPEEARKALESDRTAIRDRRGRRVEDLLTAGVAAAAAGLSAAQLGKFGRDVMGLTGPWAYLPFVALDFAAVVCALRARRRASRGAAAGLSGALVWVLALLSASMSASEGAGLGEMFALGIWAPIAAVLWELGLAEERHARTARADRRVGWIRWLHPIERVLVLAELASDEHLGAADATERVRERRAARALYRLRQATEARDARAGTGGASARSVRGIDRRYRRAEAFAQRTASRVRLADAEVEAAVLPQLRVLVDVGRLATMTWPAPGAAEPLAGEAAPAPKMPRPRVGDADTGAVPPNGDGRHADLDRGSAVVSAAGPFRHEVGDDRGRFAAVAVAGRPGEMDDRMPESGVAVSGGVSDEGFAGRAAASDMRRRPTDVADVGAPSAGGGVIAADAPTGRAISSDMRWRPADAADDSALRDASMAEWPMAGAAVAGGVVAGGVVSGGVVSGGVVSGGVDTRRDVVTGWPVETGGRHEVSGTSQGASDTRRQPAGDAAASAWPEEAGDPVPVSGVDDADADADAEPLGGVGSRRHAVADWPGGTEVRRSGSGAGGRRDVAVAWPDSADSGRDGDVDSPDPGPVGATKDAGSRSASRAPAEGDLHHHTSAAIAADVTDLRHRGTAGATGEAHAPYDDDDDASAGRGRRVDGAAARSDARRGSTRADAARDADTDTAHRPAATPPAVSSDVPPTDAPSPNTIPVQRATGGKGANRRSVVADADAASSDNVSPAVEATPGYDFPGQGHAVDGTPLTSAARRDPRILGLVTLLAAEADVTGAEVGRRLGVSSRTGQRLLGLAQDELDARRNHADDPELSDAGI</sequence>
<feature type="transmembrane region" description="Helical" evidence="2">
    <location>
        <begin position="102"/>
        <end position="122"/>
    </location>
</feature>
<feature type="transmembrane region" description="Helical" evidence="2">
    <location>
        <begin position="72"/>
        <end position="90"/>
    </location>
</feature>
<dbReference type="EMBL" id="MWQN01000002">
    <property type="protein sequence ID" value="OPC78946.1"/>
    <property type="molecule type" value="Genomic_DNA"/>
</dbReference>
<evidence type="ECO:0008006" key="5">
    <source>
        <dbReference type="Google" id="ProtNLM"/>
    </source>
</evidence>
<feature type="region of interest" description="Disordered" evidence="1">
    <location>
        <begin position="844"/>
        <end position="863"/>
    </location>
</feature>
<dbReference type="Proteomes" id="UP000190037">
    <property type="component" value="Unassembled WGS sequence"/>
</dbReference>
<feature type="region of interest" description="Disordered" evidence="1">
    <location>
        <begin position="312"/>
        <end position="344"/>
    </location>
</feature>
<reference evidence="3 4" key="1">
    <citation type="submission" date="2017-03" db="EMBL/GenBank/DDBJ databases">
        <title>Draft genome sequence of Streptomyces scabrisporus NF3, endophyte isolated from Amphipterygium adstringens.</title>
        <authorList>
            <person name="Vazquez M."/>
            <person name="Ceapa C.D."/>
            <person name="Rodriguez Luna D."/>
            <person name="Sanchez Esquivel S."/>
        </authorList>
    </citation>
    <scope>NUCLEOTIDE SEQUENCE [LARGE SCALE GENOMIC DNA]</scope>
    <source>
        <strain evidence="3 4">NF3</strain>
    </source>
</reference>
<organism evidence="3 4">
    <name type="scientific">Embleya scabrispora</name>
    <dbReference type="NCBI Taxonomy" id="159449"/>
    <lineage>
        <taxon>Bacteria</taxon>
        <taxon>Bacillati</taxon>
        <taxon>Actinomycetota</taxon>
        <taxon>Actinomycetes</taxon>
        <taxon>Kitasatosporales</taxon>
        <taxon>Streptomycetaceae</taxon>
        <taxon>Embleya</taxon>
    </lineage>
</organism>